<dbReference type="KEGG" id="kpin:30172654"/>
<comment type="subcellular location">
    <subcellularLocation>
        <location evidence="1">Nucleus</location>
    </subcellularLocation>
</comment>
<keyword evidence="4" id="KW-0804">Transcription</keyword>
<dbReference type="InterPro" id="IPR036864">
    <property type="entry name" value="Zn2-C6_fun-type_DNA-bd_sf"/>
</dbReference>
<reference evidence="9" key="2">
    <citation type="submission" date="2013-07" db="EMBL/GenBank/DDBJ databases">
        <authorList>
            <consortium name="The Broad Institute Genome Sequencing Platform"/>
            <person name="Cuomo C."/>
            <person name="Litvintseva A."/>
            <person name="Chen Y."/>
            <person name="Heitman J."/>
            <person name="Sun S."/>
            <person name="Springer D."/>
            <person name="Dromer F."/>
            <person name="Young S.K."/>
            <person name="Zeng Q."/>
            <person name="Gargeya S."/>
            <person name="Fitzgerald M."/>
            <person name="Abouelleil A."/>
            <person name="Alvarado L."/>
            <person name="Berlin A.M."/>
            <person name="Chapman S.B."/>
            <person name="Dewar J."/>
            <person name="Goldberg J."/>
            <person name="Griggs A."/>
            <person name="Gujja S."/>
            <person name="Hansen M."/>
            <person name="Howarth C."/>
            <person name="Imamovic A."/>
            <person name="Larimer J."/>
            <person name="McCowan C."/>
            <person name="Murphy C."/>
            <person name="Pearson M."/>
            <person name="Priest M."/>
            <person name="Roberts A."/>
            <person name="Saif S."/>
            <person name="Shea T."/>
            <person name="Sykes S."/>
            <person name="Wortman J."/>
            <person name="Nusbaum C."/>
            <person name="Birren B."/>
        </authorList>
    </citation>
    <scope>NUCLEOTIDE SEQUENCE</scope>
    <source>
        <strain evidence="9">CBS 10737</strain>
    </source>
</reference>
<dbReference type="GO" id="GO:0008270">
    <property type="term" value="F:zinc ion binding"/>
    <property type="evidence" value="ECO:0007669"/>
    <property type="project" value="InterPro"/>
</dbReference>
<dbReference type="GeneID" id="30172654"/>
<accession>A0A1B9I2U3</accession>
<reference evidence="8" key="1">
    <citation type="submission" date="2013-07" db="EMBL/GenBank/DDBJ databases">
        <title>The Genome Sequence of Cryptococcus pinus CBS10737.</title>
        <authorList>
            <consortium name="The Broad Institute Genome Sequencing Platform"/>
            <person name="Cuomo C."/>
            <person name="Litvintseva A."/>
            <person name="Chen Y."/>
            <person name="Heitman J."/>
            <person name="Sun S."/>
            <person name="Springer D."/>
            <person name="Dromer F."/>
            <person name="Young S.K."/>
            <person name="Zeng Q."/>
            <person name="Gargeya S."/>
            <person name="Fitzgerald M."/>
            <person name="Abouelleil A."/>
            <person name="Alvarado L."/>
            <person name="Berlin A.M."/>
            <person name="Chapman S.B."/>
            <person name="Dewar J."/>
            <person name="Goldberg J."/>
            <person name="Griggs A."/>
            <person name="Gujja S."/>
            <person name="Hansen M."/>
            <person name="Howarth C."/>
            <person name="Imamovic A."/>
            <person name="Larimer J."/>
            <person name="McCowan C."/>
            <person name="Murphy C."/>
            <person name="Pearson M."/>
            <person name="Priest M."/>
            <person name="Roberts A."/>
            <person name="Saif S."/>
            <person name="Shea T."/>
            <person name="Sykes S."/>
            <person name="Wortman J."/>
            <person name="Nusbaum C."/>
            <person name="Birren B."/>
        </authorList>
    </citation>
    <scope>NUCLEOTIDE SEQUENCE [LARGE SCALE GENOMIC DNA]</scope>
    <source>
        <strain evidence="8">CBS 10737</strain>
    </source>
</reference>
<dbReference type="PANTHER" id="PTHR47338:SF29">
    <property type="entry name" value="ZN(2)-C6 FUNGAL-TYPE DOMAIN-CONTAINING PROTEIN"/>
    <property type="match status" value="1"/>
</dbReference>
<evidence type="ECO:0000313" key="8">
    <source>
        <dbReference type="EMBL" id="OCF49761.1"/>
    </source>
</evidence>
<dbReference type="STRING" id="1296096.A0A1B9I2U3"/>
<evidence type="ECO:0000313" key="9">
    <source>
        <dbReference type="EMBL" id="WWC70190.1"/>
    </source>
</evidence>
<dbReference type="Gene3D" id="4.10.240.10">
    <property type="entry name" value="Zn(2)-C6 fungal-type DNA-binding domain"/>
    <property type="match status" value="1"/>
</dbReference>
<dbReference type="OrthoDB" id="2309723at2759"/>
<feature type="compositionally biased region" description="Polar residues" evidence="6">
    <location>
        <begin position="73"/>
        <end position="92"/>
    </location>
</feature>
<organism evidence="8">
    <name type="scientific">Kwoniella pini CBS 10737</name>
    <dbReference type="NCBI Taxonomy" id="1296096"/>
    <lineage>
        <taxon>Eukaryota</taxon>
        <taxon>Fungi</taxon>
        <taxon>Dikarya</taxon>
        <taxon>Basidiomycota</taxon>
        <taxon>Agaricomycotina</taxon>
        <taxon>Tremellomycetes</taxon>
        <taxon>Tremellales</taxon>
        <taxon>Cryptococcaceae</taxon>
        <taxon>Kwoniella</taxon>
    </lineage>
</organism>
<dbReference type="PROSITE" id="PS50048">
    <property type="entry name" value="ZN2_CY6_FUNGAL_2"/>
    <property type="match status" value="1"/>
</dbReference>
<dbReference type="InterPro" id="IPR007219">
    <property type="entry name" value="XnlR_reg_dom"/>
</dbReference>
<evidence type="ECO:0000256" key="2">
    <source>
        <dbReference type="ARBA" id="ARBA00022723"/>
    </source>
</evidence>
<reference evidence="8" key="3">
    <citation type="submission" date="2016-07" db="EMBL/GenBank/DDBJ databases">
        <title>Evolution of pathogenesis and genome organization in the Tremellales.</title>
        <authorList>
            <person name="Cuomo C."/>
            <person name="Litvintseva A."/>
            <person name="Heitman J."/>
            <person name="Chen Y."/>
            <person name="Sun S."/>
            <person name="Springer D."/>
            <person name="Dromer F."/>
            <person name="Young S."/>
            <person name="Zeng Q."/>
            <person name="Chapman S."/>
            <person name="Gujja S."/>
            <person name="Saif S."/>
            <person name="Birren B."/>
        </authorList>
    </citation>
    <scope>NUCLEOTIDE SEQUENCE</scope>
    <source>
        <strain evidence="8">CBS 10737</strain>
    </source>
</reference>
<dbReference type="SUPFAM" id="SSF57701">
    <property type="entry name" value="Zn2/Cys6 DNA-binding domain"/>
    <property type="match status" value="1"/>
</dbReference>
<evidence type="ECO:0000256" key="1">
    <source>
        <dbReference type="ARBA" id="ARBA00004123"/>
    </source>
</evidence>
<reference evidence="9" key="4">
    <citation type="submission" date="2024-02" db="EMBL/GenBank/DDBJ databases">
        <title>Comparative genomics of Cryptococcus and Kwoniella reveals pathogenesis evolution and contrasting modes of karyotype evolution via chromosome fusion or intercentromeric recombination.</title>
        <authorList>
            <person name="Coelho M.A."/>
            <person name="David-Palma M."/>
            <person name="Shea T."/>
            <person name="Bowers K."/>
            <person name="McGinley-Smith S."/>
            <person name="Mohammad A.W."/>
            <person name="Gnirke A."/>
            <person name="Yurkov A.M."/>
            <person name="Nowrousian M."/>
            <person name="Sun S."/>
            <person name="Cuomo C.A."/>
            <person name="Heitman J."/>
        </authorList>
    </citation>
    <scope>NUCLEOTIDE SEQUENCE</scope>
    <source>
        <strain evidence="9">CBS 10737</strain>
    </source>
</reference>
<proteinExistence type="predicted"/>
<feature type="region of interest" description="Disordered" evidence="6">
    <location>
        <begin position="70"/>
        <end position="112"/>
    </location>
</feature>
<evidence type="ECO:0000256" key="5">
    <source>
        <dbReference type="ARBA" id="ARBA00023242"/>
    </source>
</evidence>
<dbReference type="AlphaFoldDB" id="A0A1B9I2U3"/>
<dbReference type="GO" id="GO:0000981">
    <property type="term" value="F:DNA-binding transcription factor activity, RNA polymerase II-specific"/>
    <property type="evidence" value="ECO:0007669"/>
    <property type="project" value="InterPro"/>
</dbReference>
<keyword evidence="10" id="KW-1185">Reference proteome</keyword>
<dbReference type="GO" id="GO:0005634">
    <property type="term" value="C:nucleus"/>
    <property type="evidence" value="ECO:0007669"/>
    <property type="project" value="UniProtKB-SubCell"/>
</dbReference>
<feature type="domain" description="Zn(2)-C6 fungal-type" evidence="7">
    <location>
        <begin position="15"/>
        <end position="45"/>
    </location>
</feature>
<evidence type="ECO:0000256" key="4">
    <source>
        <dbReference type="ARBA" id="ARBA00023163"/>
    </source>
</evidence>
<dbReference type="GO" id="GO:0003677">
    <property type="term" value="F:DNA binding"/>
    <property type="evidence" value="ECO:0007669"/>
    <property type="project" value="InterPro"/>
</dbReference>
<dbReference type="Pfam" id="PF00172">
    <property type="entry name" value="Zn_clus"/>
    <property type="match status" value="1"/>
</dbReference>
<evidence type="ECO:0000256" key="6">
    <source>
        <dbReference type="SAM" id="MobiDB-lite"/>
    </source>
</evidence>
<dbReference type="GO" id="GO:0006351">
    <property type="term" value="P:DNA-templated transcription"/>
    <property type="evidence" value="ECO:0007669"/>
    <property type="project" value="InterPro"/>
</dbReference>
<keyword evidence="5" id="KW-0539">Nucleus</keyword>
<dbReference type="EMBL" id="CP144523">
    <property type="protein sequence ID" value="WWC70190.1"/>
    <property type="molecule type" value="Genomic_DNA"/>
</dbReference>
<dbReference type="InterPro" id="IPR001138">
    <property type="entry name" value="Zn2Cys6_DnaBD"/>
</dbReference>
<gene>
    <name evidence="8" type="ORF">I206_04285</name>
    <name evidence="9" type="ORF">I206_104140</name>
</gene>
<dbReference type="Proteomes" id="UP000094020">
    <property type="component" value="Chromosome 5"/>
</dbReference>
<dbReference type="CDD" id="cd00067">
    <property type="entry name" value="GAL4"/>
    <property type="match status" value="1"/>
</dbReference>
<protein>
    <recommendedName>
        <fullName evidence="7">Zn(2)-C6 fungal-type domain-containing protein</fullName>
    </recommendedName>
</protein>
<keyword evidence="2" id="KW-0479">Metal-binding</keyword>
<evidence type="ECO:0000313" key="10">
    <source>
        <dbReference type="Proteomes" id="UP000094020"/>
    </source>
</evidence>
<keyword evidence="3" id="KW-0805">Transcription regulation</keyword>
<dbReference type="CDD" id="cd12148">
    <property type="entry name" value="fungal_TF_MHR"/>
    <property type="match status" value="1"/>
</dbReference>
<dbReference type="InterPro" id="IPR050815">
    <property type="entry name" value="TF_fung"/>
</dbReference>
<dbReference type="EMBL" id="KI894011">
    <property type="protein sequence ID" value="OCF49761.1"/>
    <property type="molecule type" value="Genomic_DNA"/>
</dbReference>
<dbReference type="SMART" id="SM00906">
    <property type="entry name" value="Fungal_trans"/>
    <property type="match status" value="1"/>
</dbReference>
<dbReference type="RefSeq" id="XP_019010980.1">
    <property type="nucleotide sequence ID" value="XM_019156022.1"/>
</dbReference>
<name>A0A1B9I2U3_9TREE</name>
<dbReference type="PANTHER" id="PTHR47338">
    <property type="entry name" value="ZN(II)2CYS6 TRANSCRIPTION FACTOR (EUROFUNG)-RELATED"/>
    <property type="match status" value="1"/>
</dbReference>
<sequence length="611" mass="69100">MPPETKNRPLARGDACQQCKTRKVRCPAQKPACANCTRKNRECIYTSRTQQQNEIEPLPTIQPEIYDIPHLPTHSSTSFDLLRQNGQSSRSSTNDLPNTLPPTPSFESFSLDPSLSQIQNDTSIQGNNWIQDSGMVGLLPSMMGPIQMLPSPWENIDITNLLNDYNENGIHENGIDKGEISEKERDHLLLLYFTGQRLLGVDMHISSFYERLQSSDSSKRPHPCLLNAIYLMTCRKSPLESLRKLETTFYKRAKEQMEEAIISHDTVFDAIRAGTMLITWLFGWDRQLEGWAMLGQTVGLAIAVGLDRIESSVDVSTEYKLRSPTSYLPPAKSHLELADRINAFWILYLVNKCVCIGFELSSLFDLDRITTPLPRPWEEYETIDAHLKTCDRRITDIFEKSSSSQTCDKDHTPEFGYLICAADLMHQVSLRPQSIVEQEKLQNRLKMLNANLPSNLKTTDRTKDGKITIRPETATLQLITLCTEMFLYSLDQTLGKPDPRALEVARRILGILHLLNDYDIGDVNVFAIIIWCRVAAILTWESKRLESIGDAFTAASYMKDVQFVCNTLQQMSHIKLAAESYQAIQDLLEADVSVFTSSSGSSTTPSDQTIF</sequence>
<dbReference type="SMART" id="SM00066">
    <property type="entry name" value="GAL4"/>
    <property type="match status" value="1"/>
</dbReference>
<evidence type="ECO:0000259" key="7">
    <source>
        <dbReference type="PROSITE" id="PS50048"/>
    </source>
</evidence>
<dbReference type="Pfam" id="PF04082">
    <property type="entry name" value="Fungal_trans"/>
    <property type="match status" value="1"/>
</dbReference>
<dbReference type="PROSITE" id="PS00463">
    <property type="entry name" value="ZN2_CY6_FUNGAL_1"/>
    <property type="match status" value="1"/>
</dbReference>
<evidence type="ECO:0000256" key="3">
    <source>
        <dbReference type="ARBA" id="ARBA00023015"/>
    </source>
</evidence>